<evidence type="ECO:0000256" key="1">
    <source>
        <dbReference type="ARBA" id="ARBA00004141"/>
    </source>
</evidence>
<evidence type="ECO:0000256" key="2">
    <source>
        <dbReference type="ARBA" id="ARBA00022448"/>
    </source>
</evidence>
<dbReference type="WBParaSite" id="Hba_10063">
    <property type="protein sequence ID" value="Hba_10063"/>
    <property type="gene ID" value="Hba_10063"/>
</dbReference>
<evidence type="ECO:0000256" key="5">
    <source>
        <dbReference type="ARBA" id="ARBA00023065"/>
    </source>
</evidence>
<evidence type="ECO:0000259" key="9">
    <source>
        <dbReference type="Pfam" id="PF07885"/>
    </source>
</evidence>
<dbReference type="GO" id="GO:0030322">
    <property type="term" value="P:stabilization of membrane potential"/>
    <property type="evidence" value="ECO:0007669"/>
    <property type="project" value="TreeGrafter"/>
</dbReference>
<evidence type="ECO:0000313" key="11">
    <source>
        <dbReference type="WBParaSite" id="Hba_10063"/>
    </source>
</evidence>
<dbReference type="GO" id="GO:0015271">
    <property type="term" value="F:outward rectifier potassium channel activity"/>
    <property type="evidence" value="ECO:0007669"/>
    <property type="project" value="TreeGrafter"/>
</dbReference>
<evidence type="ECO:0000256" key="8">
    <source>
        <dbReference type="SAM" id="Phobius"/>
    </source>
</evidence>
<dbReference type="SUPFAM" id="SSF81324">
    <property type="entry name" value="Voltage-gated potassium channels"/>
    <property type="match status" value="1"/>
</dbReference>
<keyword evidence="3 8" id="KW-0812">Transmembrane</keyword>
<feature type="transmembrane region" description="Helical" evidence="8">
    <location>
        <begin position="71"/>
        <end position="89"/>
    </location>
</feature>
<accession>A0A1I7WY75</accession>
<evidence type="ECO:0000256" key="4">
    <source>
        <dbReference type="ARBA" id="ARBA00022989"/>
    </source>
</evidence>
<comment type="subcellular location">
    <subcellularLocation>
        <location evidence="1">Membrane</location>
        <topology evidence="1">Multi-pass membrane protein</topology>
    </subcellularLocation>
</comment>
<name>A0A1I7WY75_HETBA</name>
<reference evidence="11" key="1">
    <citation type="submission" date="2016-11" db="UniProtKB">
        <authorList>
            <consortium name="WormBaseParasite"/>
        </authorList>
    </citation>
    <scope>IDENTIFICATION</scope>
</reference>
<sequence>MLYFINCSSYYFFKRKIPALLVLAILVFYTALGGVLMSKLEPWSFFTSFYWSFITMTTVGFGDLMPRRDEYMYIIMLYIILGCEVRTGGRKYKKISEKLILTEFCSMQIVSDSTFKHTKFFMLLSYSIHNLSEVYPLFYFMFMLLYKFLVFKTSNLSCRFCHSRFSFTHHTNPNTRD</sequence>
<keyword evidence="4 8" id="KW-1133">Transmembrane helix</keyword>
<protein>
    <submittedName>
        <fullName evidence="11">Ion_trans_2 domain-containing protein</fullName>
    </submittedName>
</protein>
<dbReference type="GO" id="GO:0022841">
    <property type="term" value="F:potassium ion leak channel activity"/>
    <property type="evidence" value="ECO:0007669"/>
    <property type="project" value="TreeGrafter"/>
</dbReference>
<dbReference type="GO" id="GO:0005886">
    <property type="term" value="C:plasma membrane"/>
    <property type="evidence" value="ECO:0007669"/>
    <property type="project" value="TreeGrafter"/>
</dbReference>
<keyword evidence="10" id="KW-1185">Reference proteome</keyword>
<dbReference type="Gene3D" id="1.10.287.70">
    <property type="match status" value="1"/>
</dbReference>
<evidence type="ECO:0000256" key="7">
    <source>
        <dbReference type="ARBA" id="ARBA00023303"/>
    </source>
</evidence>
<dbReference type="InterPro" id="IPR013099">
    <property type="entry name" value="K_chnl_dom"/>
</dbReference>
<keyword evidence="7" id="KW-0407">Ion channel</keyword>
<dbReference type="Proteomes" id="UP000095283">
    <property type="component" value="Unplaced"/>
</dbReference>
<keyword evidence="5" id="KW-0406">Ion transport</keyword>
<feature type="transmembrane region" description="Helical" evidence="8">
    <location>
        <begin position="43"/>
        <end position="64"/>
    </location>
</feature>
<keyword evidence="6 8" id="KW-0472">Membrane</keyword>
<dbReference type="Pfam" id="PF07885">
    <property type="entry name" value="Ion_trans_2"/>
    <property type="match status" value="1"/>
</dbReference>
<evidence type="ECO:0000313" key="10">
    <source>
        <dbReference type="Proteomes" id="UP000095283"/>
    </source>
</evidence>
<dbReference type="InterPro" id="IPR003280">
    <property type="entry name" value="2pore_dom_K_chnl"/>
</dbReference>
<feature type="domain" description="Potassium channel" evidence="9">
    <location>
        <begin position="25"/>
        <end position="83"/>
    </location>
</feature>
<dbReference type="PANTHER" id="PTHR11003">
    <property type="entry name" value="POTASSIUM CHANNEL, SUBFAMILY K"/>
    <property type="match status" value="1"/>
</dbReference>
<organism evidence="10 11">
    <name type="scientific">Heterorhabditis bacteriophora</name>
    <name type="common">Entomopathogenic nematode worm</name>
    <dbReference type="NCBI Taxonomy" id="37862"/>
    <lineage>
        <taxon>Eukaryota</taxon>
        <taxon>Metazoa</taxon>
        <taxon>Ecdysozoa</taxon>
        <taxon>Nematoda</taxon>
        <taxon>Chromadorea</taxon>
        <taxon>Rhabditida</taxon>
        <taxon>Rhabditina</taxon>
        <taxon>Rhabditomorpha</taxon>
        <taxon>Strongyloidea</taxon>
        <taxon>Heterorhabditidae</taxon>
        <taxon>Heterorhabditis</taxon>
    </lineage>
</organism>
<evidence type="ECO:0000256" key="3">
    <source>
        <dbReference type="ARBA" id="ARBA00022692"/>
    </source>
</evidence>
<feature type="transmembrane region" description="Helical" evidence="8">
    <location>
        <begin position="134"/>
        <end position="151"/>
    </location>
</feature>
<dbReference type="PANTHER" id="PTHR11003:SF333">
    <property type="entry name" value="TWIK FAMILY OF POTASSIUM CHANNELS PROTEIN 7"/>
    <property type="match status" value="1"/>
</dbReference>
<proteinExistence type="predicted"/>
<keyword evidence="2" id="KW-0813">Transport</keyword>
<evidence type="ECO:0000256" key="6">
    <source>
        <dbReference type="ARBA" id="ARBA00023136"/>
    </source>
</evidence>
<dbReference type="AlphaFoldDB" id="A0A1I7WY75"/>